<feature type="non-terminal residue" evidence="1">
    <location>
        <position position="1"/>
    </location>
</feature>
<proteinExistence type="predicted"/>
<comment type="caution">
    <text evidence="1">The sequence shown here is derived from an EMBL/GenBank/DDBJ whole genome shotgun (WGS) entry which is preliminary data.</text>
</comment>
<protein>
    <submittedName>
        <fullName evidence="1">Uncharacterized protein</fullName>
    </submittedName>
</protein>
<name>A0A7J6T774_PEROL</name>
<organism evidence="1 2">
    <name type="scientific">Perkinsus olseni</name>
    <name type="common">Perkinsus atlanticus</name>
    <dbReference type="NCBI Taxonomy" id="32597"/>
    <lineage>
        <taxon>Eukaryota</taxon>
        <taxon>Sar</taxon>
        <taxon>Alveolata</taxon>
        <taxon>Perkinsozoa</taxon>
        <taxon>Perkinsea</taxon>
        <taxon>Perkinsida</taxon>
        <taxon>Perkinsidae</taxon>
        <taxon>Perkinsus</taxon>
    </lineage>
</organism>
<accession>A0A7J6T774</accession>
<dbReference type="Proteomes" id="UP000574390">
    <property type="component" value="Unassembled WGS sequence"/>
</dbReference>
<feature type="non-terminal residue" evidence="1">
    <location>
        <position position="174"/>
    </location>
</feature>
<dbReference type="AlphaFoldDB" id="A0A7J6T774"/>
<evidence type="ECO:0000313" key="1">
    <source>
        <dbReference type="EMBL" id="KAF4740276.1"/>
    </source>
</evidence>
<dbReference type="EMBL" id="JABANM010009852">
    <property type="protein sequence ID" value="KAF4740276.1"/>
    <property type="molecule type" value="Genomic_DNA"/>
</dbReference>
<gene>
    <name evidence="1" type="ORF">FOZ62_019844</name>
</gene>
<sequence length="174" mass="20627">RTLERALLGWKDVASYQRACRAESLIQWESGRREAIRAWLRRGSERVSFIPSLLRADRSLRLRVFFRLLLTIACRRQQLQNSCSCIVALRERHSKAISVASIVKVWWARQHHRAHLLWRCLITLAERTKRVATRRSQGGRLIRRVMNRRIASWRGLAARRRQARLKLMRIITPD</sequence>
<reference evidence="1 2" key="1">
    <citation type="submission" date="2020-04" db="EMBL/GenBank/DDBJ databases">
        <title>Perkinsus olseni comparative genomics.</title>
        <authorList>
            <person name="Bogema D.R."/>
        </authorList>
    </citation>
    <scope>NUCLEOTIDE SEQUENCE [LARGE SCALE GENOMIC DNA]</scope>
    <source>
        <strain evidence="1">ATCC PRA-205</strain>
    </source>
</reference>
<evidence type="ECO:0000313" key="2">
    <source>
        <dbReference type="Proteomes" id="UP000574390"/>
    </source>
</evidence>